<dbReference type="eggNOG" id="COG3291">
    <property type="taxonomic scope" value="Bacteria"/>
</dbReference>
<dbReference type="InterPro" id="IPR017853">
    <property type="entry name" value="GH"/>
</dbReference>
<feature type="transmembrane region" description="Helical" evidence="1">
    <location>
        <begin position="21"/>
        <end position="42"/>
    </location>
</feature>
<dbReference type="SUPFAM" id="SSF51445">
    <property type="entry name" value="(Trans)glycosidases"/>
    <property type="match status" value="1"/>
</dbReference>
<comment type="caution">
    <text evidence="2">The sequence shown here is derived from an EMBL/GenBank/DDBJ whole genome shotgun (WGS) entry which is preliminary data.</text>
</comment>
<evidence type="ECO:0000256" key="1">
    <source>
        <dbReference type="SAM" id="Phobius"/>
    </source>
</evidence>
<sequence length="348" mass="39442">MWKDQQRAKFLKFKIKEQAVVYFKHIFLALFCGALFCGVLYGENPNKISKQNFKSDFIWGVTIDDGWYEDAQDASSAKLQSIVRALQALPVKPTVRVVMSKEISPREYEPLFRRLSEVSYVMACPVDSYEMSSYKSVKSYEKRFADAFAALAPYVQIWEVGNEINGEGWLGDDANFIAAKMIAAFELIHKKGAKTALTAYYTPSGAQKTQMHEWLQKFVPQDMKDGLDYLFVSYYEDDNEGFAPDWSEIFTDLQSTFPASKLGIGECGNTAADATQASKKAMMRRYYTMPRYVQNYMGGCFWWYFVQDCASGAGSDASNGKNRSARDKTEATDELLKSLSEAIGEAYR</sequence>
<dbReference type="Gene3D" id="3.20.20.80">
    <property type="entry name" value="Glycosidases"/>
    <property type="match status" value="1"/>
</dbReference>
<reference evidence="2 3" key="1">
    <citation type="submission" date="2009-07" db="EMBL/GenBank/DDBJ databases">
        <authorList>
            <person name="Madupu R."/>
            <person name="Sebastian Y."/>
            <person name="Durkin A.S."/>
            <person name="Torralba M."/>
            <person name="Methe B."/>
            <person name="Sutton G.G."/>
            <person name="Strausberg R.L."/>
            <person name="Nelson K.E."/>
        </authorList>
    </citation>
    <scope>NUCLEOTIDE SEQUENCE [LARGE SCALE GENOMIC DNA]</scope>
    <source>
        <strain evidence="2 3">RM3268</strain>
    </source>
</reference>
<keyword evidence="1" id="KW-0812">Transmembrane</keyword>
<dbReference type="Proteomes" id="UP000005709">
    <property type="component" value="Unassembled WGS sequence"/>
</dbReference>
<keyword evidence="1" id="KW-0472">Membrane</keyword>
<proteinExistence type="predicted"/>
<protein>
    <recommendedName>
        <fullName evidence="4">Glycoside hydrolase family 5 domain-containing protein</fullName>
    </recommendedName>
</protein>
<name>C8PEH2_9BACT</name>
<organism evidence="2 3">
    <name type="scientific">Campylobacter gracilis RM3268</name>
    <dbReference type="NCBI Taxonomy" id="553220"/>
    <lineage>
        <taxon>Bacteria</taxon>
        <taxon>Pseudomonadati</taxon>
        <taxon>Campylobacterota</taxon>
        <taxon>Epsilonproteobacteria</taxon>
        <taxon>Campylobacterales</taxon>
        <taxon>Campylobacteraceae</taxon>
        <taxon>Campylobacter</taxon>
    </lineage>
</organism>
<accession>C8PEH2</accession>
<dbReference type="STRING" id="824.CGRAC_0500"/>
<keyword evidence="1" id="KW-1133">Transmembrane helix</keyword>
<gene>
    <name evidence="2" type="ORF">CAMGR0001_1873</name>
</gene>
<evidence type="ECO:0000313" key="3">
    <source>
        <dbReference type="Proteomes" id="UP000005709"/>
    </source>
</evidence>
<keyword evidence="3" id="KW-1185">Reference proteome</keyword>
<dbReference type="EMBL" id="ACYG01000008">
    <property type="protein sequence ID" value="EEV18767.1"/>
    <property type="molecule type" value="Genomic_DNA"/>
</dbReference>
<dbReference type="AlphaFoldDB" id="C8PEH2"/>
<evidence type="ECO:0000313" key="2">
    <source>
        <dbReference type="EMBL" id="EEV18767.1"/>
    </source>
</evidence>
<evidence type="ECO:0008006" key="4">
    <source>
        <dbReference type="Google" id="ProtNLM"/>
    </source>
</evidence>